<comment type="caution">
    <text evidence="1">The sequence shown here is derived from an EMBL/GenBank/DDBJ whole genome shotgun (WGS) entry which is preliminary data.</text>
</comment>
<organism evidence="1 2">
    <name type="scientific">Sporothrix epigloea</name>
    <dbReference type="NCBI Taxonomy" id="1892477"/>
    <lineage>
        <taxon>Eukaryota</taxon>
        <taxon>Fungi</taxon>
        <taxon>Dikarya</taxon>
        <taxon>Ascomycota</taxon>
        <taxon>Pezizomycotina</taxon>
        <taxon>Sordariomycetes</taxon>
        <taxon>Sordariomycetidae</taxon>
        <taxon>Ophiostomatales</taxon>
        <taxon>Ophiostomataceae</taxon>
        <taxon>Sporothrix</taxon>
    </lineage>
</organism>
<protein>
    <submittedName>
        <fullName evidence="1">Uncharacterized protein</fullName>
    </submittedName>
</protein>
<dbReference type="EMBL" id="CAWUON010000004">
    <property type="protein sequence ID" value="CAK7263709.1"/>
    <property type="molecule type" value="Genomic_DNA"/>
</dbReference>
<name>A0ABP0D668_9PEZI</name>
<proteinExistence type="predicted"/>
<evidence type="ECO:0000313" key="2">
    <source>
        <dbReference type="Proteomes" id="UP001642502"/>
    </source>
</evidence>
<gene>
    <name evidence="1" type="ORF">SEPCBS119000_000620</name>
</gene>
<dbReference type="Proteomes" id="UP001642502">
    <property type="component" value="Unassembled WGS sequence"/>
</dbReference>
<reference evidence="1 2" key="1">
    <citation type="submission" date="2024-01" db="EMBL/GenBank/DDBJ databases">
        <authorList>
            <person name="Allen C."/>
            <person name="Tagirdzhanova G."/>
        </authorList>
    </citation>
    <scope>NUCLEOTIDE SEQUENCE [LARGE SCALE GENOMIC DNA]</scope>
    <source>
        <strain evidence="1 2">CBS 119000</strain>
    </source>
</reference>
<evidence type="ECO:0000313" key="1">
    <source>
        <dbReference type="EMBL" id="CAK7263709.1"/>
    </source>
</evidence>
<sequence length="397" mass="44262">MGLRASLQSASRIVRLAGSTLYELLDVGHGAANIVLRASFALFCCGLLLQAISNQTDPYRCTALVQHGAWPPYSPPKVNPAAYYERLGTLERQHREPAPARPFEEWEPAGCRMHEYSQEDISVCLGGKRVLFVGDSAMRVLFLAALRRLDPKAAKVLLHTTFTKPNPRHDLTIESNTVQLQFLWDPWLNSTKLEEEMTRLELGRSGSGNSSADMADLIVIGSAGLWIARNAADSLYFDTFRASAERVVRIMDESILPFGKQKSNNYVFLAPVQIPRYEKLQESRARALAPDRIKRMNDYLGSFPSAVQSHILTAYKDMTYHVPEAYQDTGLHVLDAVAERWIDVPLNARCNGMLLKLPADERPVPSMSLSTTCCAAPLELVRGQVVMFKPKALACDR</sequence>
<keyword evidence="2" id="KW-1185">Reference proteome</keyword>
<accession>A0ABP0D668</accession>